<dbReference type="EMBL" id="JBBWWR010000011">
    <property type="protein sequence ID" value="KAK8960121.1"/>
    <property type="molecule type" value="Genomic_DNA"/>
</dbReference>
<organism evidence="1 2">
    <name type="scientific">Platanthera guangdongensis</name>
    <dbReference type="NCBI Taxonomy" id="2320717"/>
    <lineage>
        <taxon>Eukaryota</taxon>
        <taxon>Viridiplantae</taxon>
        <taxon>Streptophyta</taxon>
        <taxon>Embryophyta</taxon>
        <taxon>Tracheophyta</taxon>
        <taxon>Spermatophyta</taxon>
        <taxon>Magnoliopsida</taxon>
        <taxon>Liliopsida</taxon>
        <taxon>Asparagales</taxon>
        <taxon>Orchidaceae</taxon>
        <taxon>Orchidoideae</taxon>
        <taxon>Orchideae</taxon>
        <taxon>Orchidinae</taxon>
        <taxon>Platanthera</taxon>
    </lineage>
</organism>
<proteinExistence type="predicted"/>
<reference evidence="1 2" key="1">
    <citation type="journal article" date="2022" name="Nat. Plants">
        <title>Genomes of leafy and leafless Platanthera orchids illuminate the evolution of mycoheterotrophy.</title>
        <authorList>
            <person name="Li M.H."/>
            <person name="Liu K.W."/>
            <person name="Li Z."/>
            <person name="Lu H.C."/>
            <person name="Ye Q.L."/>
            <person name="Zhang D."/>
            <person name="Wang J.Y."/>
            <person name="Li Y.F."/>
            <person name="Zhong Z.M."/>
            <person name="Liu X."/>
            <person name="Yu X."/>
            <person name="Liu D.K."/>
            <person name="Tu X.D."/>
            <person name="Liu B."/>
            <person name="Hao Y."/>
            <person name="Liao X.Y."/>
            <person name="Jiang Y.T."/>
            <person name="Sun W.H."/>
            <person name="Chen J."/>
            <person name="Chen Y.Q."/>
            <person name="Ai Y."/>
            <person name="Zhai J.W."/>
            <person name="Wu S.S."/>
            <person name="Zhou Z."/>
            <person name="Hsiao Y.Y."/>
            <person name="Wu W.L."/>
            <person name="Chen Y.Y."/>
            <person name="Lin Y.F."/>
            <person name="Hsu J.L."/>
            <person name="Li C.Y."/>
            <person name="Wang Z.W."/>
            <person name="Zhao X."/>
            <person name="Zhong W.Y."/>
            <person name="Ma X.K."/>
            <person name="Ma L."/>
            <person name="Huang J."/>
            <person name="Chen G.Z."/>
            <person name="Huang M.Z."/>
            <person name="Huang L."/>
            <person name="Peng D.H."/>
            <person name="Luo Y.B."/>
            <person name="Zou S.Q."/>
            <person name="Chen S.P."/>
            <person name="Lan S."/>
            <person name="Tsai W.C."/>
            <person name="Van de Peer Y."/>
            <person name="Liu Z.J."/>
        </authorList>
    </citation>
    <scope>NUCLEOTIDE SEQUENCE [LARGE SCALE GENOMIC DNA]</scope>
    <source>
        <strain evidence="1">Lor288</strain>
    </source>
</reference>
<sequence>MSTLIAVIKDVVFVKNCDTIDQHVPEIKKIEGKKLFVYKILLHFVYKSISEKYVLMFVLNFSGVMEDCSSCCEEWMHCC</sequence>
<protein>
    <submittedName>
        <fullName evidence="1">Uncharacterized protein</fullName>
    </submittedName>
</protein>
<comment type="caution">
    <text evidence="1">The sequence shown here is derived from an EMBL/GenBank/DDBJ whole genome shotgun (WGS) entry which is preliminary data.</text>
</comment>
<accession>A0ABR2M7X2</accession>
<name>A0ABR2M7X2_9ASPA</name>
<evidence type="ECO:0000313" key="1">
    <source>
        <dbReference type="EMBL" id="KAK8960121.1"/>
    </source>
</evidence>
<dbReference type="Proteomes" id="UP001412067">
    <property type="component" value="Unassembled WGS sequence"/>
</dbReference>
<evidence type="ECO:0000313" key="2">
    <source>
        <dbReference type="Proteomes" id="UP001412067"/>
    </source>
</evidence>
<gene>
    <name evidence="1" type="ORF">KSP40_PGU019260</name>
</gene>
<keyword evidence="2" id="KW-1185">Reference proteome</keyword>